<evidence type="ECO:0000313" key="1">
    <source>
        <dbReference type="EMBL" id="KAK1942735.1"/>
    </source>
</evidence>
<comment type="caution">
    <text evidence="1">The sequence shown here is derived from an EMBL/GenBank/DDBJ whole genome shotgun (WGS) entry which is preliminary data.</text>
</comment>
<dbReference type="AlphaFoldDB" id="A0AAD9GQD1"/>
<name>A0AAD9GQD1_9STRA</name>
<sequence>MSCPDAWRRADFSGNYVNIRCQVDAKDERVECDIVYLPYVLGYATSGSDIQFVVMEESGGACRPTPILKCDIFSEKTLALKVFYNLAFLLDQMERLAHRSASFGIVPFYPDENEKRKIEMLDNMIERTITRDLRISKEDLDRLAKIYKSLETLSEDKGSLEMHLQTVENFNVTTTSLTVRLSPLGDMRKPSEDEI</sequence>
<gene>
    <name evidence="1" type="ORF">P3T76_006234</name>
</gene>
<accession>A0AAD9GQD1</accession>
<dbReference type="Proteomes" id="UP001259832">
    <property type="component" value="Unassembled WGS sequence"/>
</dbReference>
<protein>
    <submittedName>
        <fullName evidence="1">Uncharacterized protein</fullName>
    </submittedName>
</protein>
<reference evidence="1" key="1">
    <citation type="submission" date="2023-08" db="EMBL/GenBank/DDBJ databases">
        <title>Reference Genome Resource for the Citrus Pathogen Phytophthora citrophthora.</title>
        <authorList>
            <person name="Moller H."/>
            <person name="Coetzee B."/>
            <person name="Rose L.J."/>
            <person name="Van Niekerk J.M."/>
        </authorList>
    </citation>
    <scope>NUCLEOTIDE SEQUENCE</scope>
    <source>
        <strain evidence="1">STE-U-9442</strain>
    </source>
</reference>
<evidence type="ECO:0000313" key="2">
    <source>
        <dbReference type="Proteomes" id="UP001259832"/>
    </source>
</evidence>
<keyword evidence="2" id="KW-1185">Reference proteome</keyword>
<proteinExistence type="predicted"/>
<organism evidence="1 2">
    <name type="scientific">Phytophthora citrophthora</name>
    <dbReference type="NCBI Taxonomy" id="4793"/>
    <lineage>
        <taxon>Eukaryota</taxon>
        <taxon>Sar</taxon>
        <taxon>Stramenopiles</taxon>
        <taxon>Oomycota</taxon>
        <taxon>Peronosporomycetes</taxon>
        <taxon>Peronosporales</taxon>
        <taxon>Peronosporaceae</taxon>
        <taxon>Phytophthora</taxon>
    </lineage>
</organism>
<dbReference type="EMBL" id="JASMQC010000009">
    <property type="protein sequence ID" value="KAK1942735.1"/>
    <property type="molecule type" value="Genomic_DNA"/>
</dbReference>